<dbReference type="Proteomes" id="UP001432322">
    <property type="component" value="Unassembled WGS sequence"/>
</dbReference>
<feature type="non-terminal residue" evidence="2">
    <location>
        <position position="1"/>
    </location>
</feature>
<dbReference type="EMBL" id="BTSY01000005">
    <property type="protein sequence ID" value="GMT31135.1"/>
    <property type="molecule type" value="Genomic_DNA"/>
</dbReference>
<organism evidence="2 3">
    <name type="scientific">Pristionchus fissidentatus</name>
    <dbReference type="NCBI Taxonomy" id="1538716"/>
    <lineage>
        <taxon>Eukaryota</taxon>
        <taxon>Metazoa</taxon>
        <taxon>Ecdysozoa</taxon>
        <taxon>Nematoda</taxon>
        <taxon>Chromadorea</taxon>
        <taxon>Rhabditida</taxon>
        <taxon>Rhabditina</taxon>
        <taxon>Diplogasteromorpha</taxon>
        <taxon>Diplogasteroidea</taxon>
        <taxon>Neodiplogasteridae</taxon>
        <taxon>Pristionchus</taxon>
    </lineage>
</organism>
<feature type="non-terminal residue" evidence="2">
    <location>
        <position position="87"/>
    </location>
</feature>
<sequence length="87" mass="9867">IHVISKTRISVEVGDSEIFRVSSAANEAEPEGVECSGQPEEEEKTEIDPDVRDAALGVEPHRRRREEYDQNDFDDFIIVAHYSFFGV</sequence>
<dbReference type="AlphaFoldDB" id="A0AAV5WKR9"/>
<gene>
    <name evidence="2" type="ORF">PFISCL1PPCAC_22432</name>
</gene>
<keyword evidence="3" id="KW-1185">Reference proteome</keyword>
<accession>A0AAV5WKR9</accession>
<evidence type="ECO:0000313" key="2">
    <source>
        <dbReference type="EMBL" id="GMT31135.1"/>
    </source>
</evidence>
<comment type="caution">
    <text evidence="2">The sequence shown here is derived from an EMBL/GenBank/DDBJ whole genome shotgun (WGS) entry which is preliminary data.</text>
</comment>
<evidence type="ECO:0000313" key="3">
    <source>
        <dbReference type="Proteomes" id="UP001432322"/>
    </source>
</evidence>
<protein>
    <submittedName>
        <fullName evidence="2">Uncharacterized protein</fullName>
    </submittedName>
</protein>
<feature type="region of interest" description="Disordered" evidence="1">
    <location>
        <begin position="23"/>
        <end position="47"/>
    </location>
</feature>
<reference evidence="2" key="1">
    <citation type="submission" date="2023-10" db="EMBL/GenBank/DDBJ databases">
        <title>Genome assembly of Pristionchus species.</title>
        <authorList>
            <person name="Yoshida K."/>
            <person name="Sommer R.J."/>
        </authorList>
    </citation>
    <scope>NUCLEOTIDE SEQUENCE</scope>
    <source>
        <strain evidence="2">RS5133</strain>
    </source>
</reference>
<evidence type="ECO:0000256" key="1">
    <source>
        <dbReference type="SAM" id="MobiDB-lite"/>
    </source>
</evidence>
<proteinExistence type="predicted"/>
<name>A0AAV5WKR9_9BILA</name>